<evidence type="ECO:0000313" key="4">
    <source>
        <dbReference type="EMBL" id="CAB5370823.1"/>
    </source>
</evidence>
<dbReference type="Gene3D" id="3.80.10.10">
    <property type="entry name" value="Ribonuclease Inhibitor"/>
    <property type="match status" value="1"/>
</dbReference>
<dbReference type="InterPro" id="IPR006703">
    <property type="entry name" value="G_AIG1"/>
</dbReference>
<evidence type="ECO:0000256" key="1">
    <source>
        <dbReference type="ARBA" id="ARBA00022741"/>
    </source>
</evidence>
<dbReference type="AlphaFoldDB" id="A0A2N0P5A1"/>
<dbReference type="VEuPathDB" id="FungiDB:RhiirA1_146486"/>
<evidence type="ECO:0000313" key="8">
    <source>
        <dbReference type="Proteomes" id="UP000232722"/>
    </source>
</evidence>
<evidence type="ECO:0000313" key="5">
    <source>
        <dbReference type="EMBL" id="PKC02010.1"/>
    </source>
</evidence>
<dbReference type="Gene3D" id="3.40.50.300">
    <property type="entry name" value="P-loop containing nucleotide triphosphate hydrolases"/>
    <property type="match status" value="1"/>
</dbReference>
<reference evidence="6 7" key="4">
    <citation type="submission" date="2017-10" db="EMBL/GenBank/DDBJ databases">
        <title>Genome analyses suggest a sexual origin of heterokaryosis in a supposedly ancient asexual fungus.</title>
        <authorList>
            <person name="Corradi N."/>
            <person name="Sedzielewska K."/>
            <person name="Noel J."/>
            <person name="Charron P."/>
            <person name="Farinelli L."/>
            <person name="Marton T."/>
            <person name="Kruger M."/>
            <person name="Pelin A."/>
            <person name="Brachmann A."/>
            <person name="Corradi N."/>
        </authorList>
    </citation>
    <scope>NUCLEOTIDE SEQUENCE [LARGE SCALE GENOMIC DNA]</scope>
    <source>
        <strain evidence="6 7">A1</strain>
    </source>
</reference>
<sequence length="352" mass="40259">MTKEQTQEWFDARYSNEKNEKEINIVGKENLLDFSKPDLEGPLKIKGFTNLESINLKYLKLTSLEISDCSQLRKITDLSKLPKLKCLSVRNCPSLIELDCSNSNLTSLDCPEYITVKSPPNLVTTEEKEKFILIVGRTGSGKSALCNVLTDTNKFMEGGYAVSETLNVQKEYFDWKGTKYCVVDTVGIENTRLNMKELLHIMADGINLIPEGINQVLFVTDGSFSESEIRTYNLSRDSIFESGILDYVTIVRTKFTNFKNKSECDKDKRAMLERSVTIAEMINSCNDVIHVDNLPTNIIDDDSDYEERVNINRNARRRSRNILLNHLEKVCKDKYNKIKIDDLRDKLLAYIG</sequence>
<dbReference type="PANTHER" id="PTHR10903">
    <property type="entry name" value="GTPASE, IMAP FAMILY MEMBER-RELATED"/>
    <property type="match status" value="1"/>
</dbReference>
<dbReference type="OrthoDB" id="8954335at2759"/>
<evidence type="ECO:0000256" key="2">
    <source>
        <dbReference type="ARBA" id="ARBA00023134"/>
    </source>
</evidence>
<evidence type="ECO:0000313" key="6">
    <source>
        <dbReference type="EMBL" id="PKC68443.1"/>
    </source>
</evidence>
<dbReference type="EMBL" id="CAGKOT010000028">
    <property type="protein sequence ID" value="CAB5370823.1"/>
    <property type="molecule type" value="Genomic_DNA"/>
</dbReference>
<dbReference type="Proteomes" id="UP000232688">
    <property type="component" value="Unassembled WGS sequence"/>
</dbReference>
<dbReference type="InterPro" id="IPR045058">
    <property type="entry name" value="GIMA/IAN/Toc"/>
</dbReference>
<dbReference type="Proteomes" id="UP000232722">
    <property type="component" value="Unassembled WGS sequence"/>
</dbReference>
<evidence type="ECO:0000313" key="7">
    <source>
        <dbReference type="Proteomes" id="UP000232688"/>
    </source>
</evidence>
<accession>A0A2N0P5A1</accession>
<keyword evidence="2" id="KW-0342">GTP-binding</keyword>
<reference evidence="5 8" key="1">
    <citation type="submission" date="2016-04" db="EMBL/GenBank/DDBJ databases">
        <title>Genome analyses suggest a sexual origin of heterokaryosis in a supposedly ancient asexual fungus.</title>
        <authorList>
            <person name="Ropars J."/>
            <person name="Sedzielewska K."/>
            <person name="Noel J."/>
            <person name="Charron P."/>
            <person name="Farinelli L."/>
            <person name="Marton T."/>
            <person name="Kruger M."/>
            <person name="Pelin A."/>
            <person name="Brachmann A."/>
            <person name="Corradi N."/>
        </authorList>
    </citation>
    <scope>NUCLEOTIDE SEQUENCE [LARGE SCALE GENOMIC DNA]</scope>
    <source>
        <strain evidence="5 8">A5</strain>
    </source>
</reference>
<dbReference type="SUPFAM" id="SSF52058">
    <property type="entry name" value="L domain-like"/>
    <property type="match status" value="1"/>
</dbReference>
<gene>
    <name evidence="4" type="ORF">CHRIB12_LOCUS12807</name>
    <name evidence="6" type="ORF">RhiirA1_146486</name>
    <name evidence="5" type="ORF">RhiirA5_504286</name>
</gene>
<dbReference type="GO" id="GO:0005525">
    <property type="term" value="F:GTP binding"/>
    <property type="evidence" value="ECO:0007669"/>
    <property type="project" value="UniProtKB-KW"/>
</dbReference>
<organism evidence="5 8">
    <name type="scientific">Rhizophagus irregularis</name>
    <dbReference type="NCBI Taxonomy" id="588596"/>
    <lineage>
        <taxon>Eukaryota</taxon>
        <taxon>Fungi</taxon>
        <taxon>Fungi incertae sedis</taxon>
        <taxon>Mucoromycota</taxon>
        <taxon>Glomeromycotina</taxon>
        <taxon>Glomeromycetes</taxon>
        <taxon>Glomerales</taxon>
        <taxon>Glomeraceae</taxon>
        <taxon>Rhizophagus</taxon>
    </lineage>
</organism>
<comment type="caution">
    <text evidence="5">The sequence shown here is derived from an EMBL/GenBank/DDBJ whole genome shotgun (WGS) entry which is preliminary data.</text>
</comment>
<dbReference type="InterPro" id="IPR032675">
    <property type="entry name" value="LRR_dom_sf"/>
</dbReference>
<evidence type="ECO:0000259" key="3">
    <source>
        <dbReference type="Pfam" id="PF04548"/>
    </source>
</evidence>
<feature type="domain" description="AIG1-type G" evidence="3">
    <location>
        <begin position="132"/>
        <end position="286"/>
    </location>
</feature>
<dbReference type="PANTHER" id="PTHR10903:SF184">
    <property type="entry name" value="GTP-BINDING PROTEIN A"/>
    <property type="match status" value="1"/>
</dbReference>
<dbReference type="EMBL" id="LLXJ01001473">
    <property type="protein sequence ID" value="PKC02010.1"/>
    <property type="molecule type" value="Genomic_DNA"/>
</dbReference>
<name>A0A2N0P5A1_9GLOM</name>
<dbReference type="InterPro" id="IPR027417">
    <property type="entry name" value="P-loop_NTPase"/>
</dbReference>
<dbReference type="EMBL" id="LLXH01000332">
    <property type="protein sequence ID" value="PKC68443.1"/>
    <property type="molecule type" value="Genomic_DNA"/>
</dbReference>
<dbReference type="Pfam" id="PF04548">
    <property type="entry name" value="AIG1"/>
    <property type="match status" value="1"/>
</dbReference>
<reference evidence="4" key="5">
    <citation type="submission" date="2020-05" db="EMBL/GenBank/DDBJ databases">
        <authorList>
            <person name="Rincon C."/>
            <person name="Sanders R I."/>
            <person name="Robbins C."/>
            <person name="Chaturvedi A."/>
        </authorList>
    </citation>
    <scope>NUCLEOTIDE SEQUENCE</scope>
    <source>
        <strain evidence="4">CHB12</strain>
    </source>
</reference>
<proteinExistence type="predicted"/>
<dbReference type="SUPFAM" id="SSF52540">
    <property type="entry name" value="P-loop containing nucleoside triphosphate hydrolases"/>
    <property type="match status" value="1"/>
</dbReference>
<protein>
    <recommendedName>
        <fullName evidence="3">AIG1-type G domain-containing protein</fullName>
    </recommendedName>
</protein>
<reference evidence="6 7" key="3">
    <citation type="submission" date="2017-10" db="EMBL/GenBank/DDBJ databases">
        <title>Extensive intraspecific genome diversity in a model arbuscular mycorrhizal fungus.</title>
        <authorList>
            <person name="Chen E.C.H."/>
            <person name="Morin E."/>
            <person name="Baudet D."/>
            <person name="Noel J."/>
            <person name="Ndikumana S."/>
            <person name="Charron P."/>
            <person name="St-Onge C."/>
            <person name="Giorgi J."/>
            <person name="Grigoriev I.V."/>
            <person name="Roux C."/>
            <person name="Martin F.M."/>
            <person name="Corradi N."/>
        </authorList>
    </citation>
    <scope>NUCLEOTIDE SEQUENCE [LARGE SCALE GENOMIC DNA]</scope>
    <source>
        <strain evidence="6 7">A1</strain>
    </source>
</reference>
<dbReference type="VEuPathDB" id="FungiDB:FUN_015527"/>
<dbReference type="Proteomes" id="UP000684084">
    <property type="component" value="Unassembled WGS sequence"/>
</dbReference>
<reference evidence="5 8" key="2">
    <citation type="submission" date="2017-09" db="EMBL/GenBank/DDBJ databases">
        <title>Extensive intraspecific genome diversity in a model arbuscular mycorrhizal fungus.</title>
        <authorList>
            <person name="Chen E.C."/>
            <person name="Morin E."/>
            <person name="Beaudet D."/>
            <person name="Noel J."/>
            <person name="Ndikumana S."/>
            <person name="Charron P."/>
            <person name="St-Onge C."/>
            <person name="Giorgi J."/>
            <person name="Grigoriev I.V."/>
            <person name="Roux C."/>
            <person name="Martin F.M."/>
            <person name="Corradi N."/>
        </authorList>
    </citation>
    <scope>NUCLEOTIDE SEQUENCE [LARGE SCALE GENOMIC DNA]</scope>
    <source>
        <strain evidence="5 8">A5</strain>
    </source>
</reference>
<keyword evidence="1" id="KW-0547">Nucleotide-binding</keyword>
<dbReference type="VEuPathDB" id="FungiDB:RhiirFUN_011381"/>